<proteinExistence type="predicted"/>
<sequence length="422" mass="46824">MLASALRHHHREWSRRPEASTLEAAGTLRLTSGAVDRDLSLTATVSSRGQGIMTTTQEPASDLAQFDRKLDELHLRGQWQYDAQLVQLTDGPVPAGVPFRWSWELADRALTEMCTAVSGETARRNFTFINPAPDVNGTTQTLAMGMQITLPGEIAPAHRHSINALRFVVDGSPDLFTAVDGEKLAMEDGDLIITPAYSWHDHHNESDKRGVWVDILDVPLMGYLRQMFFEPFGGRTQPLHEDAAAFTSSRASHIRPAWEARQGERIPFRYAWSEVRAALDTHRHSSGSPFDGVILHYAHPISGGPTLPTIDCFAQLLRPGLCTERHRHTSSAVYYVVEGEGTTVVGDEEIQWSAGDSFVVPNWMWHAHMNRSSEVDAVLFSATDAPMLEVLGMYREEPRHSFGTQPYPAVPGDLASPANKRV</sequence>
<dbReference type="PANTHER" id="PTHR41517">
    <property type="entry name" value="1,2-DIOXYGENASE PROTEIN-RELATED"/>
    <property type="match status" value="1"/>
</dbReference>
<dbReference type="InterPro" id="IPR047183">
    <property type="entry name" value="GDO-like"/>
</dbReference>
<feature type="region of interest" description="Disordered" evidence="3">
    <location>
        <begin position="402"/>
        <end position="422"/>
    </location>
</feature>
<dbReference type="InterPro" id="IPR011051">
    <property type="entry name" value="RmlC_Cupin_sf"/>
</dbReference>
<evidence type="ECO:0000313" key="5">
    <source>
        <dbReference type="EMBL" id="BCO98765.1"/>
    </source>
</evidence>
<feature type="domain" description="Cupin type-2" evidence="4">
    <location>
        <begin position="317"/>
        <end position="381"/>
    </location>
</feature>
<dbReference type="InterPro" id="IPR014710">
    <property type="entry name" value="RmlC-like_jellyroll"/>
</dbReference>
<dbReference type="GO" id="GO:0051213">
    <property type="term" value="F:dioxygenase activity"/>
    <property type="evidence" value="ECO:0007669"/>
    <property type="project" value="UniProtKB-KW"/>
</dbReference>
<evidence type="ECO:0000259" key="4">
    <source>
        <dbReference type="Pfam" id="PF07883"/>
    </source>
</evidence>
<evidence type="ECO:0000313" key="6">
    <source>
        <dbReference type="Proteomes" id="UP000595205"/>
    </source>
</evidence>
<dbReference type="Proteomes" id="UP000595205">
    <property type="component" value="Chromosome"/>
</dbReference>
<reference evidence="5 6" key="1">
    <citation type="submission" date="2020-12" db="EMBL/GenBank/DDBJ databases">
        <title>Genome sequence of clinical Mycobacterium intracellulare strains.</title>
        <authorList>
            <person name="Tateishi Y."/>
            <person name="Matsumoto S."/>
            <person name="Fukushima Y."/>
            <person name="Nakajima C."/>
            <person name="Suzuki Y."/>
        </authorList>
    </citation>
    <scope>NUCLEOTIDE SEQUENCE [LARGE SCALE GENOMIC DNA]</scope>
    <source>
        <strain evidence="5 6">M018</strain>
    </source>
</reference>
<evidence type="ECO:0000256" key="1">
    <source>
        <dbReference type="ARBA" id="ARBA00022964"/>
    </source>
</evidence>
<gene>
    <name evidence="5" type="ORF">MINTM018_15350</name>
</gene>
<dbReference type="SUPFAM" id="SSF51182">
    <property type="entry name" value="RmlC-like cupins"/>
    <property type="match status" value="1"/>
</dbReference>
<dbReference type="PANTHER" id="PTHR41517:SF1">
    <property type="entry name" value="CUPIN"/>
    <property type="match status" value="1"/>
</dbReference>
<organism evidence="5 6">
    <name type="scientific">Mycobacterium intracellulare</name>
    <dbReference type="NCBI Taxonomy" id="1767"/>
    <lineage>
        <taxon>Bacteria</taxon>
        <taxon>Bacillati</taxon>
        <taxon>Actinomycetota</taxon>
        <taxon>Actinomycetes</taxon>
        <taxon>Mycobacteriales</taxon>
        <taxon>Mycobacteriaceae</taxon>
        <taxon>Mycobacterium</taxon>
        <taxon>Mycobacterium avium complex (MAC)</taxon>
    </lineage>
</organism>
<dbReference type="AlphaFoldDB" id="A0A7R7RP23"/>
<evidence type="ECO:0000256" key="3">
    <source>
        <dbReference type="SAM" id="MobiDB-lite"/>
    </source>
</evidence>
<dbReference type="Pfam" id="PF07883">
    <property type="entry name" value="Cupin_2"/>
    <property type="match status" value="2"/>
</dbReference>
<keyword evidence="2" id="KW-0560">Oxidoreductase</keyword>
<feature type="domain" description="Cupin type-2" evidence="4">
    <location>
        <begin position="149"/>
        <end position="215"/>
    </location>
</feature>
<dbReference type="CDD" id="cd06992">
    <property type="entry name" value="cupin_GDO-like_C"/>
    <property type="match status" value="1"/>
</dbReference>
<dbReference type="CDD" id="cd02216">
    <property type="entry name" value="cupin_GDO-like_N"/>
    <property type="match status" value="1"/>
</dbReference>
<dbReference type="Gene3D" id="2.60.120.10">
    <property type="entry name" value="Jelly Rolls"/>
    <property type="match status" value="1"/>
</dbReference>
<evidence type="ECO:0000256" key="2">
    <source>
        <dbReference type="ARBA" id="ARBA00023002"/>
    </source>
</evidence>
<accession>A0A7R7RP23</accession>
<dbReference type="EMBL" id="AP024255">
    <property type="protein sequence ID" value="BCO98765.1"/>
    <property type="molecule type" value="Genomic_DNA"/>
</dbReference>
<keyword evidence="1 5" id="KW-0223">Dioxygenase</keyword>
<dbReference type="InterPro" id="IPR013096">
    <property type="entry name" value="Cupin_2"/>
</dbReference>
<protein>
    <submittedName>
        <fullName evidence="5">Gentisate 1,2-dioxygenase</fullName>
    </submittedName>
</protein>
<name>A0A7R7RP23_MYCIT</name>